<proteinExistence type="predicted"/>
<dbReference type="RefSeq" id="WP_091080529.1">
    <property type="nucleotide sequence ID" value="NZ_FMHT01000003.1"/>
</dbReference>
<gene>
    <name evidence="2" type="ORF">GA0070616_2280</name>
</gene>
<dbReference type="Proteomes" id="UP000199699">
    <property type="component" value="Unassembled WGS sequence"/>
</dbReference>
<accession>A0A1C6RW62</accession>
<keyword evidence="3" id="KW-1185">Reference proteome</keyword>
<evidence type="ECO:0000256" key="1">
    <source>
        <dbReference type="SAM" id="MobiDB-lite"/>
    </source>
</evidence>
<evidence type="ECO:0000313" key="2">
    <source>
        <dbReference type="EMBL" id="SCL21364.1"/>
    </source>
</evidence>
<dbReference type="AlphaFoldDB" id="A0A1C6RW62"/>
<name>A0A1C6RW62_9ACTN</name>
<dbReference type="STRING" id="145857.GA0070616_2280"/>
<reference evidence="2 3" key="1">
    <citation type="submission" date="2016-06" db="EMBL/GenBank/DDBJ databases">
        <authorList>
            <person name="Kjaerup R.B."/>
            <person name="Dalgaard T.S."/>
            <person name="Juul-Madsen H.R."/>
        </authorList>
    </citation>
    <scope>NUCLEOTIDE SEQUENCE [LARGE SCALE GENOMIC DNA]</scope>
    <source>
        <strain evidence="2 3">DSM 43818</strain>
    </source>
</reference>
<feature type="region of interest" description="Disordered" evidence="1">
    <location>
        <begin position="44"/>
        <end position="63"/>
    </location>
</feature>
<protein>
    <submittedName>
        <fullName evidence="2">Uncharacterized protein</fullName>
    </submittedName>
</protein>
<organism evidence="2 3">
    <name type="scientific">Micromonospora nigra</name>
    <dbReference type="NCBI Taxonomy" id="145857"/>
    <lineage>
        <taxon>Bacteria</taxon>
        <taxon>Bacillati</taxon>
        <taxon>Actinomycetota</taxon>
        <taxon>Actinomycetes</taxon>
        <taxon>Micromonosporales</taxon>
        <taxon>Micromonosporaceae</taxon>
        <taxon>Micromonospora</taxon>
    </lineage>
</organism>
<sequence>MARRKATSRDLANLVAEWAVTQIHRDDATRQAWRDLPAHVQGEIHGMAADERQRRADGTRITD</sequence>
<dbReference type="EMBL" id="FMHT01000003">
    <property type="protein sequence ID" value="SCL21364.1"/>
    <property type="molecule type" value="Genomic_DNA"/>
</dbReference>
<dbReference type="OrthoDB" id="3394372at2"/>
<evidence type="ECO:0000313" key="3">
    <source>
        <dbReference type="Proteomes" id="UP000199699"/>
    </source>
</evidence>
<feature type="compositionally biased region" description="Basic and acidic residues" evidence="1">
    <location>
        <begin position="48"/>
        <end position="63"/>
    </location>
</feature>